<dbReference type="EMBL" id="JACBFH010000001">
    <property type="protein sequence ID" value="NYY89092.1"/>
    <property type="molecule type" value="Genomic_DNA"/>
</dbReference>
<reference evidence="2 3" key="1">
    <citation type="journal article" date="2017" name="Syst. Appl. Microbiol.">
        <title>Soybeans inoculated with root zone soils of Canadian native legumes harbour diverse and novel Bradyrhizobium spp. that possess agricultural potential.</title>
        <authorList>
            <person name="Bromfield E.S.P."/>
            <person name="Cloutier S."/>
            <person name="Tambong J.T."/>
            <person name="Tran Thi T.V."/>
        </authorList>
    </citation>
    <scope>NUCLEOTIDE SEQUENCE [LARGE SCALE GENOMIC DNA]</scope>
    <source>
        <strain evidence="2 3">323S2</strain>
    </source>
</reference>
<proteinExistence type="predicted"/>
<sequence length="241" mass="27394">MSNTRPKITRARIIRGKGGAPIRTILEHNYVRPTGSTISVKCGAAFPWEARDEARLMWISEADFRVHSYLPQPFRMEFDLSDGSMLTYIPDLERITEDVEIVEVKRTAGEATRDPGYGFKLHLAKTVCALRGWKFRIVSAEDEIRQEPLLSNVRRIRYHRLTQLQSLDYLRLGEAAAPKAGRLTWGEAVAVLGGRDDPWDVNGFAKLCALIVRRHVYVDLALPLVPTRLVMLAEYMRASED</sequence>
<accession>A0A7Z0QA08</accession>
<evidence type="ECO:0000313" key="3">
    <source>
        <dbReference type="Proteomes" id="UP000564836"/>
    </source>
</evidence>
<organism evidence="1">
    <name type="scientific">Bradyrhizobium barranii subsp. barranii</name>
    <dbReference type="NCBI Taxonomy" id="2823807"/>
    <lineage>
        <taxon>Bacteria</taxon>
        <taxon>Pseudomonadati</taxon>
        <taxon>Pseudomonadota</taxon>
        <taxon>Alphaproteobacteria</taxon>
        <taxon>Hyphomicrobiales</taxon>
        <taxon>Nitrobacteraceae</taxon>
        <taxon>Bradyrhizobium</taxon>
        <taxon>Bradyrhizobium barranii</taxon>
    </lineage>
</organism>
<dbReference type="Proteomes" id="UP000564836">
    <property type="component" value="Chromosome"/>
</dbReference>
<protein>
    <recommendedName>
        <fullName evidence="4">TnsA endonuclease N-terminal domain-containing protein</fullName>
    </recommendedName>
</protein>
<dbReference type="EMBL" id="CP088280">
    <property type="protein sequence ID" value="UGX94814.1"/>
    <property type="molecule type" value="Genomic_DNA"/>
</dbReference>
<evidence type="ECO:0000313" key="2">
    <source>
        <dbReference type="EMBL" id="UGX94814.1"/>
    </source>
</evidence>
<reference evidence="2 3" key="3">
    <citation type="journal article" date="2022" name="Int. J. Syst. Evol. Microbiol.">
        <title>Strains of Bradyrhizobium barranii sp. nov. associated with legumes native to Canada are symbionts of soybeans and belong to different subspecies (subsp. barranii subsp. nov. and subsp. apii subsp. nov.) and symbiovars (sv. glycinearum and sv. septentrionale).</title>
        <authorList>
            <person name="Bromfield E.S.P."/>
            <person name="Cloutier S."/>
            <person name="Wasai-Hara S."/>
            <person name="Minamisawa K."/>
        </authorList>
    </citation>
    <scope>NUCLEOTIDE SEQUENCE [LARGE SCALE GENOMIC DNA]</scope>
    <source>
        <strain evidence="2 3">323S2</strain>
    </source>
</reference>
<name>A0A7Z0QA08_9BRAD</name>
<evidence type="ECO:0008006" key="4">
    <source>
        <dbReference type="Google" id="ProtNLM"/>
    </source>
</evidence>
<reference evidence="1" key="2">
    <citation type="submission" date="2020-06" db="EMBL/GenBank/DDBJ databases">
        <title>Whole Genome Sequence of Bradyrhizobium sp. Strain 323S2.</title>
        <authorList>
            <person name="Bromfield E.S.P."/>
        </authorList>
    </citation>
    <scope>NUCLEOTIDE SEQUENCE [LARGE SCALE GENOMIC DNA]</scope>
    <source>
        <strain evidence="1">323S2</strain>
    </source>
</reference>
<dbReference type="RefSeq" id="WP_166345018.1">
    <property type="nucleotide sequence ID" value="NZ_CP088280.1"/>
</dbReference>
<dbReference type="AlphaFoldDB" id="A0A7Z0QA08"/>
<gene>
    <name evidence="2" type="ORF">G6321_00006350</name>
    <name evidence="1" type="ORF">G6321_11820</name>
</gene>
<evidence type="ECO:0000313" key="1">
    <source>
        <dbReference type="EMBL" id="NYY89092.1"/>
    </source>
</evidence>